<keyword evidence="4" id="KW-1185">Reference proteome</keyword>
<keyword evidence="1" id="KW-0732">Signal</keyword>
<dbReference type="Gene3D" id="2.60.40.1180">
    <property type="entry name" value="Golgi alpha-mannosidase II"/>
    <property type="match status" value="1"/>
</dbReference>
<feature type="signal peptide" evidence="1">
    <location>
        <begin position="1"/>
        <end position="22"/>
    </location>
</feature>
<dbReference type="Gene3D" id="3.20.20.80">
    <property type="entry name" value="Glycosidases"/>
    <property type="match status" value="1"/>
</dbReference>
<organism evidence="3 4">
    <name type="scientific">Sediminibacterium ginsengisoli</name>
    <dbReference type="NCBI Taxonomy" id="413434"/>
    <lineage>
        <taxon>Bacteria</taxon>
        <taxon>Pseudomonadati</taxon>
        <taxon>Bacteroidota</taxon>
        <taxon>Chitinophagia</taxon>
        <taxon>Chitinophagales</taxon>
        <taxon>Chitinophagaceae</taxon>
        <taxon>Sediminibacterium</taxon>
    </lineage>
</organism>
<gene>
    <name evidence="3" type="ORF">SAMN04488132_106177</name>
</gene>
<keyword evidence="3" id="KW-0378">Hydrolase</keyword>
<dbReference type="OrthoDB" id="9760282at2"/>
<dbReference type="InterPro" id="IPR008979">
    <property type="entry name" value="Galactose-bd-like_sf"/>
</dbReference>
<evidence type="ECO:0000256" key="1">
    <source>
        <dbReference type="SAM" id="SignalP"/>
    </source>
</evidence>
<dbReference type="STRING" id="413434.SAMN04488132_106177"/>
<dbReference type="Proteomes" id="UP000190888">
    <property type="component" value="Unassembled WGS sequence"/>
</dbReference>
<reference evidence="3 4" key="1">
    <citation type="submission" date="2017-02" db="EMBL/GenBank/DDBJ databases">
        <authorList>
            <person name="Peterson S.W."/>
        </authorList>
    </citation>
    <scope>NUCLEOTIDE SEQUENCE [LARGE SCALE GENOMIC DNA]</scope>
    <source>
        <strain evidence="3 4">DSM 22335</strain>
    </source>
</reference>
<dbReference type="GO" id="GO:0016787">
    <property type="term" value="F:hydrolase activity"/>
    <property type="evidence" value="ECO:0007669"/>
    <property type="project" value="UniProtKB-KW"/>
</dbReference>
<evidence type="ECO:0000313" key="4">
    <source>
        <dbReference type="Proteomes" id="UP000190888"/>
    </source>
</evidence>
<dbReference type="EMBL" id="FUWH01000006">
    <property type="protein sequence ID" value="SJZ93996.1"/>
    <property type="molecule type" value="Genomic_DNA"/>
</dbReference>
<dbReference type="InterPro" id="IPR013780">
    <property type="entry name" value="Glyco_hydro_b"/>
</dbReference>
<dbReference type="InterPro" id="IPR024745">
    <property type="entry name" value="GH44_cat"/>
</dbReference>
<accession>A0A1T4PRX2</accession>
<dbReference type="SUPFAM" id="SSF51445">
    <property type="entry name" value="(Trans)glycosidases"/>
    <property type="match status" value="1"/>
</dbReference>
<dbReference type="RefSeq" id="WP_078831750.1">
    <property type="nucleotide sequence ID" value="NZ_FUWH01000006.1"/>
</dbReference>
<dbReference type="Gene3D" id="2.60.120.430">
    <property type="entry name" value="Galactose-binding lectin"/>
    <property type="match status" value="2"/>
</dbReference>
<evidence type="ECO:0000259" key="2">
    <source>
        <dbReference type="Pfam" id="PF12891"/>
    </source>
</evidence>
<feature type="domain" description="Glycoside hydrolase family 44 catalytic" evidence="2">
    <location>
        <begin position="72"/>
        <end position="303"/>
    </location>
</feature>
<name>A0A1T4PRX2_9BACT</name>
<proteinExistence type="predicted"/>
<dbReference type="SUPFAM" id="SSF49785">
    <property type="entry name" value="Galactose-binding domain-like"/>
    <property type="match status" value="2"/>
</dbReference>
<evidence type="ECO:0000313" key="3">
    <source>
        <dbReference type="EMBL" id="SJZ93996.1"/>
    </source>
</evidence>
<dbReference type="Pfam" id="PF12891">
    <property type="entry name" value="Glyco_hydro_44"/>
    <property type="match status" value="1"/>
</dbReference>
<protein>
    <submittedName>
        <fullName evidence="3">Glycoside hydrolase family 44</fullName>
    </submittedName>
</protein>
<dbReference type="InterPro" id="IPR017853">
    <property type="entry name" value="GH"/>
</dbReference>
<sequence length="1317" mass="145825">MRISIRYCCLAVLLWGATAASAQMRVNSTIRPQEQRHKISPYIYGTNDNYPHAGARRLGGNRITSYNWENNASNAGVDYIHHSDDYVPSQQGVPESDYNKPGAAIASFHNTSLGMGAYSLVTLPMAGYVAKDKNGTVTDDQAAPSSRWSITKVRKNRPFSLSPDVTDDTVYVDESLNFLHHTFGKSNTATGIKGYALDNEPCLWFHTHPLLFGSEHVSVKYLMDHSFELAERIKEMDPTAEVFGPALYGFTAYQNLQFAPDWDNVKGNHSLFIEYYLSEMRKKEMQPGGKRLLDVLDLHWYPEFNSTYNASPFNNRNDRASVGARLEMTRSLWDSTYVENTWIGREYNSTILPLLPKLREIINNNYPGTKLAITEYSYMGLDHVSGAIAQADALGIFGKENLYMATYWGAVERYIKSGFDIFRNYDGKGAKFPETSVAAETDNRASTSVYAAVDENDNTKLNVVALNRHQDSAITIRFEVADNSVQYNSARVWLVDQKSMAVRQAKNVRKINGNTFEYTLPAMTIYHFVLTTEDLYIHPFIDTVKTNATMGYSDGNAVLKIDATILDGDDNLKDVTIDLSSIGGSATAPMTRNGNEFTLSHKIPAKYPSGLKSLLLKATDVDGHTATETIFYRVIKKMSPVVIWDGDVIPGGSAHIFADSKDSHLGELKLERIETGGNKKPGNLSMHFAHDYGAWNLFAWRFNDNISTLKDFTEYGSLEFYIKSDAPAGADIEVSLRDATVNMSTSASVLLKAGGYINSFSKEKFTKVKIPFDVLFNGTNVDLSKIWQINFSVNSAITPFNVWVDDIALNPYTNSAVQPMFTKVAISPAAGYADNLSVITVTAEATDPDNNIKSVTADLSSLNNVNNKALTLVNGVYTTTFKVPVTVVNGEKKITLTVMDKEYNAHDTALFYKVYAKAGSEVVWDGDVVDRTTRWVGNSTTFATVSDTGGVAAPKSMKMTLKHTLEDNWAAVVLDWNESVPETRILDFSEKRYLNFWMRTTNVPEHFELEVFLKDQNITSSASVRLKEDGYITDFSDQYQLVRIPLAKLNMAEDFEISKVVRLGFLTTKAYQDVHIWVDDITVSGSNVADVMISKTNASCAVNGKIRVDSIIGGTGNYVYYINGKLNPSGASNPEFKSLRTGSYDVMVKGDSDFVYMEKVVIGGNDGIRLALAADSLGNVRSTITGGSGGFSYNWSNGETTKDLTNAYSGTYKLIVTDTASGCTATASVKVNNVVTAFNMYPVPATSYVTVDLSAMPVNSKPVMIQIIDRYNNVVKVMNTVMKTKTINIPLTNIGAGIYYMVIDKDGVRYSRTFLVN</sequence>
<feature type="chain" id="PRO_5012256240" evidence="1">
    <location>
        <begin position="23"/>
        <end position="1317"/>
    </location>
</feature>